<keyword evidence="6" id="KW-0256">Endoplasmic reticulum</keyword>
<dbReference type="GO" id="GO:0015031">
    <property type="term" value="P:protein transport"/>
    <property type="evidence" value="ECO:0007669"/>
    <property type="project" value="UniProtKB-KW"/>
</dbReference>
<evidence type="ECO:0000256" key="8">
    <source>
        <dbReference type="ARBA" id="ARBA00022989"/>
    </source>
</evidence>
<evidence type="ECO:0000259" key="17">
    <source>
        <dbReference type="PROSITE" id="PS50892"/>
    </source>
</evidence>
<evidence type="ECO:0000256" key="12">
    <source>
        <dbReference type="ARBA" id="ARBA00024173"/>
    </source>
</evidence>
<keyword evidence="5 15" id="KW-0812">Transmembrane</keyword>
<dbReference type="Gene3D" id="1.20.5.110">
    <property type="match status" value="1"/>
</dbReference>
<dbReference type="PROSITE" id="PS50892">
    <property type="entry name" value="V_SNARE"/>
    <property type="match status" value="1"/>
</dbReference>
<feature type="domain" description="Longin" evidence="16">
    <location>
        <begin position="6"/>
        <end position="120"/>
    </location>
</feature>
<dbReference type="GO" id="GO:0005789">
    <property type="term" value="C:endoplasmic reticulum membrane"/>
    <property type="evidence" value="ECO:0007669"/>
    <property type="project" value="UniProtKB-SubCell"/>
</dbReference>
<evidence type="ECO:0000256" key="11">
    <source>
        <dbReference type="ARBA" id="ARBA00023136"/>
    </source>
</evidence>
<organism evidence="18 19">
    <name type="scientific">Ditylenchus dipsaci</name>
    <dbReference type="NCBI Taxonomy" id="166011"/>
    <lineage>
        <taxon>Eukaryota</taxon>
        <taxon>Metazoa</taxon>
        <taxon>Ecdysozoa</taxon>
        <taxon>Nematoda</taxon>
        <taxon>Chromadorea</taxon>
        <taxon>Rhabditida</taxon>
        <taxon>Tylenchina</taxon>
        <taxon>Tylenchomorpha</taxon>
        <taxon>Sphaerularioidea</taxon>
        <taxon>Anguinidae</taxon>
        <taxon>Anguininae</taxon>
        <taxon>Ditylenchus</taxon>
    </lineage>
</organism>
<evidence type="ECO:0000256" key="2">
    <source>
        <dbReference type="ARBA" id="ARBA00004223"/>
    </source>
</evidence>
<evidence type="ECO:0000256" key="4">
    <source>
        <dbReference type="ARBA" id="ARBA00022448"/>
    </source>
</evidence>
<keyword evidence="10 14" id="KW-0175">Coiled coil</keyword>
<dbReference type="SUPFAM" id="SSF64356">
    <property type="entry name" value="SNARE-like"/>
    <property type="match status" value="1"/>
</dbReference>
<dbReference type="PROSITE" id="PS50859">
    <property type="entry name" value="LONGIN"/>
    <property type="match status" value="1"/>
</dbReference>
<dbReference type="CDD" id="cd15866">
    <property type="entry name" value="R-SNARE_SEC22"/>
    <property type="match status" value="1"/>
</dbReference>
<proteinExistence type="inferred from homology"/>
<comment type="similarity">
    <text evidence="3">Belongs to the synaptobrevin family.</text>
</comment>
<evidence type="ECO:0000256" key="13">
    <source>
        <dbReference type="ARBA" id="ARBA00024188"/>
    </source>
</evidence>
<feature type="domain" description="V-SNARE coiled-coil homology" evidence="17">
    <location>
        <begin position="134"/>
        <end position="194"/>
    </location>
</feature>
<keyword evidence="7" id="KW-0653">Protein transport</keyword>
<feature type="transmembrane region" description="Helical" evidence="15">
    <location>
        <begin position="192"/>
        <end position="214"/>
    </location>
</feature>
<dbReference type="GO" id="GO:0006888">
    <property type="term" value="P:endoplasmic reticulum to Golgi vesicle-mediated transport"/>
    <property type="evidence" value="ECO:0007669"/>
    <property type="project" value="InterPro"/>
</dbReference>
<keyword evidence="18" id="KW-1185">Reference proteome</keyword>
<dbReference type="GO" id="GO:0005484">
    <property type="term" value="F:SNAP receptor activity"/>
    <property type="evidence" value="ECO:0007669"/>
    <property type="project" value="InterPro"/>
</dbReference>
<dbReference type="GO" id="GO:0006890">
    <property type="term" value="P:retrograde vesicle-mediated transport, Golgi to endoplasmic reticulum"/>
    <property type="evidence" value="ECO:0007669"/>
    <property type="project" value="InterPro"/>
</dbReference>
<dbReference type="Pfam" id="PF00957">
    <property type="entry name" value="Synaptobrevin"/>
    <property type="match status" value="1"/>
</dbReference>
<dbReference type="Pfam" id="PF13774">
    <property type="entry name" value="Longin"/>
    <property type="match status" value="1"/>
</dbReference>
<protein>
    <submittedName>
        <fullName evidence="19">Uncharacterized protein</fullName>
    </submittedName>
</protein>
<dbReference type="SMART" id="SM01270">
    <property type="entry name" value="Longin"/>
    <property type="match status" value="1"/>
</dbReference>
<dbReference type="GO" id="GO:0005794">
    <property type="term" value="C:Golgi apparatus"/>
    <property type="evidence" value="ECO:0007669"/>
    <property type="project" value="UniProtKB-SubCell"/>
</dbReference>
<keyword evidence="8 15" id="KW-1133">Transmembrane helix</keyword>
<name>A0A915EG99_9BILA</name>
<dbReference type="InterPro" id="IPR010908">
    <property type="entry name" value="Longin_dom"/>
</dbReference>
<comment type="function">
    <text evidence="12">SNARE involved in targeting and fusion of ER-derived transport vesicles with the Golgi complex as well as Golgi-derived retrograde transport vesicles with the ER.</text>
</comment>
<accession>A0A915EG99</accession>
<dbReference type="CDD" id="cd14824">
    <property type="entry name" value="Longin"/>
    <property type="match status" value="1"/>
</dbReference>
<evidence type="ECO:0000313" key="19">
    <source>
        <dbReference type="WBParaSite" id="jg6365"/>
    </source>
</evidence>
<dbReference type="PANTHER" id="PTHR45837">
    <property type="entry name" value="VESICLE-TRAFFICKING PROTEIN SEC22B"/>
    <property type="match status" value="1"/>
</dbReference>
<evidence type="ECO:0000256" key="6">
    <source>
        <dbReference type="ARBA" id="ARBA00022824"/>
    </source>
</evidence>
<evidence type="ECO:0000256" key="7">
    <source>
        <dbReference type="ARBA" id="ARBA00022927"/>
    </source>
</evidence>
<dbReference type="WBParaSite" id="jg6365">
    <property type="protein sequence ID" value="jg6365"/>
    <property type="gene ID" value="jg6365"/>
</dbReference>
<evidence type="ECO:0000256" key="5">
    <source>
        <dbReference type="ARBA" id="ARBA00022692"/>
    </source>
</evidence>
<dbReference type="Proteomes" id="UP000887574">
    <property type="component" value="Unplaced"/>
</dbReference>
<dbReference type="AlphaFoldDB" id="A0A915EG99"/>
<dbReference type="InterPro" id="IPR044565">
    <property type="entry name" value="Sec22"/>
</dbReference>
<evidence type="ECO:0000256" key="10">
    <source>
        <dbReference type="ARBA" id="ARBA00023054"/>
    </source>
</evidence>
<keyword evidence="4" id="KW-0813">Transport</keyword>
<evidence type="ECO:0000256" key="14">
    <source>
        <dbReference type="PROSITE-ProRule" id="PRU00290"/>
    </source>
</evidence>
<dbReference type="Gene3D" id="3.30.450.50">
    <property type="entry name" value="Longin domain"/>
    <property type="match status" value="1"/>
</dbReference>
<reference evidence="19" key="1">
    <citation type="submission" date="2022-11" db="UniProtKB">
        <authorList>
            <consortium name="WormBaseParasite"/>
        </authorList>
    </citation>
    <scope>IDENTIFICATION</scope>
</reference>
<dbReference type="InterPro" id="IPR042855">
    <property type="entry name" value="V_SNARE_CC"/>
</dbReference>
<dbReference type="SUPFAM" id="SSF58038">
    <property type="entry name" value="SNARE fusion complex"/>
    <property type="match status" value="1"/>
</dbReference>
<evidence type="ECO:0000256" key="9">
    <source>
        <dbReference type="ARBA" id="ARBA00023034"/>
    </source>
</evidence>
<evidence type="ECO:0000256" key="1">
    <source>
        <dbReference type="ARBA" id="ARBA00004163"/>
    </source>
</evidence>
<keyword evidence="11 15" id="KW-0472">Membrane</keyword>
<comment type="subcellular location">
    <subcellularLocation>
        <location evidence="1">Endoplasmic reticulum membrane</location>
        <topology evidence="1">Single-pass type IV membrane protein</topology>
    </subcellularLocation>
    <subcellularLocation>
        <location evidence="13">Golgi apparatus</location>
        <location evidence="13">cis-Golgi network membrane</location>
    </subcellularLocation>
    <subcellularLocation>
        <location evidence="2">Melanosome</location>
    </subcellularLocation>
</comment>
<evidence type="ECO:0000313" key="18">
    <source>
        <dbReference type="Proteomes" id="UP000887574"/>
    </source>
</evidence>
<keyword evidence="9" id="KW-0333">Golgi apparatus</keyword>
<sequence length="215" mass="24551">MVLLTLIARVRDGLILATSIEGADDPEHNMVKYTSQAKLLFRKLSAPGTPDVQSVSSGPYFFHYMIKGPVCALSLCDQNFPRKLAFAFLEDVATEFLNQNATRVDTTIRPFHFLEFDTYIQQTKRKYTDKNRYAMTAVNSELQDVTRIMVSNIEDVIHRGEALNILESRASDLSDLSKKYREDAKRLNRKSAVFKLFLGMGVASILFLVVRFFFF</sequence>
<evidence type="ECO:0000256" key="15">
    <source>
        <dbReference type="SAM" id="Phobius"/>
    </source>
</evidence>
<evidence type="ECO:0000256" key="3">
    <source>
        <dbReference type="ARBA" id="ARBA00008025"/>
    </source>
</evidence>
<dbReference type="InterPro" id="IPR011012">
    <property type="entry name" value="Longin-like_dom_sf"/>
</dbReference>
<evidence type="ECO:0000259" key="16">
    <source>
        <dbReference type="PROSITE" id="PS50859"/>
    </source>
</evidence>